<organism evidence="4 5">
    <name type="scientific">Lecanosticta acicola</name>
    <dbReference type="NCBI Taxonomy" id="111012"/>
    <lineage>
        <taxon>Eukaryota</taxon>
        <taxon>Fungi</taxon>
        <taxon>Dikarya</taxon>
        <taxon>Ascomycota</taxon>
        <taxon>Pezizomycotina</taxon>
        <taxon>Dothideomycetes</taxon>
        <taxon>Dothideomycetidae</taxon>
        <taxon>Mycosphaerellales</taxon>
        <taxon>Mycosphaerellaceae</taxon>
        <taxon>Lecanosticta</taxon>
    </lineage>
</organism>
<feature type="region of interest" description="Disordered" evidence="2">
    <location>
        <begin position="302"/>
        <end position="327"/>
    </location>
</feature>
<feature type="region of interest" description="Disordered" evidence="2">
    <location>
        <begin position="689"/>
        <end position="715"/>
    </location>
</feature>
<protein>
    <submittedName>
        <fullName evidence="4">Glyoxalase bleomycin resistance dioxygenase</fullName>
    </submittedName>
</protein>
<feature type="region of interest" description="Disordered" evidence="2">
    <location>
        <begin position="998"/>
        <end position="1029"/>
    </location>
</feature>
<feature type="compositionally biased region" description="Basic and acidic residues" evidence="2">
    <location>
        <begin position="698"/>
        <end position="715"/>
    </location>
</feature>
<evidence type="ECO:0000313" key="4">
    <source>
        <dbReference type="EMBL" id="CAK4017686.1"/>
    </source>
</evidence>
<feature type="region of interest" description="Disordered" evidence="2">
    <location>
        <begin position="1401"/>
        <end position="1433"/>
    </location>
</feature>
<gene>
    <name evidence="4" type="ORF">LECACI_7A004635</name>
</gene>
<comment type="caution">
    <text evidence="4">The sequence shown here is derived from an EMBL/GenBank/DDBJ whole genome shotgun (WGS) entry which is preliminary data.</text>
</comment>
<feature type="domain" description="NACHT" evidence="3">
    <location>
        <begin position="381"/>
        <end position="522"/>
    </location>
</feature>
<dbReference type="Pfam" id="PF17109">
    <property type="entry name" value="Goodbye"/>
    <property type="match status" value="1"/>
</dbReference>
<accession>A0AAI8YZ53</accession>
<dbReference type="EMBL" id="CAVMBE010000026">
    <property type="protein sequence ID" value="CAK4017686.1"/>
    <property type="molecule type" value="Genomic_DNA"/>
</dbReference>
<dbReference type="PROSITE" id="PS50837">
    <property type="entry name" value="NACHT"/>
    <property type="match status" value="1"/>
</dbReference>
<feature type="compositionally biased region" description="Basic and acidic residues" evidence="2">
    <location>
        <begin position="1001"/>
        <end position="1016"/>
    </location>
</feature>
<feature type="region of interest" description="Disordered" evidence="2">
    <location>
        <begin position="1486"/>
        <end position="1513"/>
    </location>
</feature>
<sequence length="1643" mass="183858">MASSEDASDLARLWEEAIADFKGSTKLDLTQWHFKSMDEAMDSAKQQSQNFSGWRHDRTKVDHVRSLLGNNLNNIQKVVTGAKMAADAAGAFPPALPATLLMTAFTVVFQTFKDVKADYDRVCGFYTQMGSFFDQISMVENKSPKLEPFERCIRKVFSAMLTIAGIAADYKSKGRFKKWAKNLVDGGGDPKLASAYGTMDDSIVKLHQAVGLATLSVLVDVQEVTTRIEGKTDQVLVSQQEIKAISVDTHRDVSSLREGQEETLEEIGGLRRVMSTGFEDVTAQNQQLHADLKKMMNDALKQSAAERKVDANSEKSGKSEVSTGSRRYKNAKVKRHFSDGAEARNFVRAQRGDISESFVEGTTKWIFEDDTYKSWSEGEVPALWLAGEAGTGKSFLAHAIAANLEQRQREHASVASFFFREDQDALRSLRNALRCAVLQIADSNPAYLEVVAAEIAKQSADDDPWSQFFASRFPRESQAHLYFVVDGVDEAHVADQEAIVALIQQLPTADLNIHVLFTGRPSLETLFANSAPVRINLSKERISADMKLLTAARIRSLPRLRKFHRQTKRQLEQKLGEKADSMLYIEHMLRRFSSIGREGAVLKDLKKGMPDSLKELYKLLLAECQKGRTHAQYVTLKTLFAVLAYSERPLSLGEAADLVTLTDPDDAFDIEDEVIGRCARLLDLSQDQDETDDNELISDLHSDGNDASDSDHVADVSSEREKTRIAFQERSMRDYFRAVNVEEDGLRTSTAHSHLLIFKLLVQLLSDEAPQEVIQKPCLHAYAANYWADHFVKIDVSAKHVSEVLGGLSSIFTNENNAAASFESYKAPYYDCLEQRTGFLAKFESFLQLVDVVDDLPATLKDWAEESLKAPRRVLLPLARGHISNQFDPLSRRLVEQCFLYSRSALITAGVFTAGEDEKLDIVSVLEYFPDIDSRSVHALRGIAHVLQRRNQLELSEEYASKALALDDPSPRNRFKLHWISSYNKYFAGYNANVAAAESTGGHDTDSEVDSGKKTSEQLPQPAETTSSVDVDVQAASGAEQNKVNNLSPATPGKVRLEEALQHTNTAMTLLPEGWRDDEKWVVSVESIYTLKAGILRLLQREDEALAAYHDARAVRPEVDNLMASILNAMLNMWQCDLHAGEKWAADAVHPEQYFDIIESWTLSERLKWVTFLIEVDLNQGAMSGWALQKCAKRAGTRGHRITINVYEAYLRSVSRTSSKWAQAKGDLALIYSLSVGDLQKACDTAIEVLSVEYSEDDTENLETVLFNVRQNLCDDLFTLFRQSGDPQRKLKLLDTMMNLPIIKIGTADDATARDEAAISSWEELNESPVLVMQALMTRTIGSPVKFREMMERLFQICVAGLTDKVGNNDSSSFRLLAKALACVPGLQRDAQIALSCQYSVTDPEVEHPDENEGREDDDEEAEQRADESEDNDTIAGADVDEHQAEQDGPTVGVTVNSQAVEITQPQLDELTTQLAAEVEKLTVNGDSIGIPPKDSLESQAYEENEEDAEREDEDILGDLLPEYDRGATCDGNCDFFESDWTQGVMYMCVHCANCDLCEDCYEKRMAWNRGVPNTIHWTDWCGQDHAYVKGPVEGWRGVKNGVIRIGEEEVEFKEWLRLLKEERWPKAWEDFWRGESFLRAGS</sequence>
<dbReference type="InterPro" id="IPR056884">
    <property type="entry name" value="NPHP3-like_N"/>
</dbReference>
<evidence type="ECO:0000313" key="5">
    <source>
        <dbReference type="Proteomes" id="UP001296104"/>
    </source>
</evidence>
<dbReference type="Proteomes" id="UP001296104">
    <property type="component" value="Unassembled WGS sequence"/>
</dbReference>
<dbReference type="Pfam" id="PF24883">
    <property type="entry name" value="NPHP3_N"/>
    <property type="match status" value="1"/>
</dbReference>
<dbReference type="InterPro" id="IPR011990">
    <property type="entry name" value="TPR-like_helical_dom_sf"/>
</dbReference>
<dbReference type="PANTHER" id="PTHR10039:SF17">
    <property type="entry name" value="FUNGAL STAND N-TERMINAL GOODBYE DOMAIN-CONTAINING PROTEIN-RELATED"/>
    <property type="match status" value="1"/>
</dbReference>
<keyword evidence="5" id="KW-1185">Reference proteome</keyword>
<dbReference type="SUPFAM" id="SSF52540">
    <property type="entry name" value="P-loop containing nucleoside triphosphate hydrolases"/>
    <property type="match status" value="1"/>
</dbReference>
<dbReference type="Gene3D" id="3.40.50.300">
    <property type="entry name" value="P-loop containing nucleotide triphosphate hydrolases"/>
    <property type="match status" value="1"/>
</dbReference>
<dbReference type="GO" id="GO:0051213">
    <property type="term" value="F:dioxygenase activity"/>
    <property type="evidence" value="ECO:0007669"/>
    <property type="project" value="UniProtKB-KW"/>
</dbReference>
<feature type="compositionally biased region" description="Acidic residues" evidence="2">
    <location>
        <begin position="1501"/>
        <end position="1513"/>
    </location>
</feature>
<dbReference type="SUPFAM" id="SSF57850">
    <property type="entry name" value="RING/U-box"/>
    <property type="match status" value="1"/>
</dbReference>
<evidence type="ECO:0000256" key="2">
    <source>
        <dbReference type="SAM" id="MobiDB-lite"/>
    </source>
</evidence>
<keyword evidence="4" id="KW-0223">Dioxygenase</keyword>
<keyword evidence="1" id="KW-0677">Repeat</keyword>
<dbReference type="InterPro" id="IPR007111">
    <property type="entry name" value="NACHT_NTPase"/>
</dbReference>
<dbReference type="InterPro" id="IPR027417">
    <property type="entry name" value="P-loop_NTPase"/>
</dbReference>
<dbReference type="PANTHER" id="PTHR10039">
    <property type="entry name" value="AMELOGENIN"/>
    <property type="match status" value="1"/>
</dbReference>
<dbReference type="SUPFAM" id="SSF48452">
    <property type="entry name" value="TPR-like"/>
    <property type="match status" value="1"/>
</dbReference>
<proteinExistence type="predicted"/>
<dbReference type="InterPro" id="IPR031350">
    <property type="entry name" value="Goodbye_dom"/>
</dbReference>
<feature type="compositionally biased region" description="Basic and acidic residues" evidence="2">
    <location>
        <begin position="304"/>
        <end position="318"/>
    </location>
</feature>
<evidence type="ECO:0000256" key="1">
    <source>
        <dbReference type="ARBA" id="ARBA00022737"/>
    </source>
</evidence>
<evidence type="ECO:0000259" key="3">
    <source>
        <dbReference type="PROSITE" id="PS50837"/>
    </source>
</evidence>
<reference evidence="4" key="1">
    <citation type="submission" date="2023-11" db="EMBL/GenBank/DDBJ databases">
        <authorList>
            <person name="Alioto T."/>
            <person name="Alioto T."/>
            <person name="Gomez Garrido J."/>
        </authorList>
    </citation>
    <scope>NUCLEOTIDE SEQUENCE</scope>
</reference>
<feature type="compositionally biased region" description="Polar residues" evidence="2">
    <location>
        <begin position="1017"/>
        <end position="1029"/>
    </location>
</feature>
<keyword evidence="4" id="KW-0560">Oxidoreductase</keyword>
<dbReference type="Gene3D" id="1.25.40.10">
    <property type="entry name" value="Tetratricopeptide repeat domain"/>
    <property type="match status" value="1"/>
</dbReference>
<name>A0AAI8YZ53_9PEZI</name>
<feature type="compositionally biased region" description="Acidic residues" evidence="2">
    <location>
        <begin position="1413"/>
        <end position="1433"/>
    </location>
</feature>